<reference evidence="2" key="2">
    <citation type="journal article" date="2015" name="Fish Shellfish Immunol.">
        <title>Early steps in the European eel (Anguilla anguilla)-Vibrio vulnificus interaction in the gills: Role of the RtxA13 toxin.</title>
        <authorList>
            <person name="Callol A."/>
            <person name="Pajuelo D."/>
            <person name="Ebbesson L."/>
            <person name="Teles M."/>
            <person name="MacKenzie S."/>
            <person name="Amaro C."/>
        </authorList>
    </citation>
    <scope>NUCLEOTIDE SEQUENCE</scope>
</reference>
<dbReference type="AlphaFoldDB" id="A0A0E9WBY0"/>
<keyword evidence="1" id="KW-1133">Transmembrane helix</keyword>
<feature type="transmembrane region" description="Helical" evidence="1">
    <location>
        <begin position="61"/>
        <end position="80"/>
    </location>
</feature>
<dbReference type="EMBL" id="GBXM01021579">
    <property type="protein sequence ID" value="JAH86998.1"/>
    <property type="molecule type" value="Transcribed_RNA"/>
</dbReference>
<proteinExistence type="predicted"/>
<evidence type="ECO:0000256" key="1">
    <source>
        <dbReference type="SAM" id="Phobius"/>
    </source>
</evidence>
<keyword evidence="1" id="KW-0812">Transmembrane</keyword>
<sequence length="91" mass="10296">MAEKLVLLLILEFGLGIDKLLELLILADHLCFTVKVLLAHGGALHLQCYAINLILDALQFLVYFFELLSQILSLLALWIIEELCRGHKHSL</sequence>
<keyword evidence="1" id="KW-0472">Membrane</keyword>
<evidence type="ECO:0000313" key="2">
    <source>
        <dbReference type="EMBL" id="JAH86998.1"/>
    </source>
</evidence>
<accession>A0A0E9WBY0</accession>
<protein>
    <submittedName>
        <fullName evidence="2">Uncharacterized protein</fullName>
    </submittedName>
</protein>
<reference evidence="2" key="1">
    <citation type="submission" date="2014-11" db="EMBL/GenBank/DDBJ databases">
        <authorList>
            <person name="Amaro Gonzalez C."/>
        </authorList>
    </citation>
    <scope>NUCLEOTIDE SEQUENCE</scope>
</reference>
<name>A0A0E9WBY0_ANGAN</name>
<feature type="transmembrane region" description="Helical" evidence="1">
    <location>
        <begin position="6"/>
        <end position="25"/>
    </location>
</feature>
<organism evidence="2">
    <name type="scientific">Anguilla anguilla</name>
    <name type="common">European freshwater eel</name>
    <name type="synonym">Muraena anguilla</name>
    <dbReference type="NCBI Taxonomy" id="7936"/>
    <lineage>
        <taxon>Eukaryota</taxon>
        <taxon>Metazoa</taxon>
        <taxon>Chordata</taxon>
        <taxon>Craniata</taxon>
        <taxon>Vertebrata</taxon>
        <taxon>Euteleostomi</taxon>
        <taxon>Actinopterygii</taxon>
        <taxon>Neopterygii</taxon>
        <taxon>Teleostei</taxon>
        <taxon>Anguilliformes</taxon>
        <taxon>Anguillidae</taxon>
        <taxon>Anguilla</taxon>
    </lineage>
</organism>